<evidence type="ECO:0000313" key="2">
    <source>
        <dbReference type="EMBL" id="ALP53688.1"/>
    </source>
</evidence>
<accession>A0A0S2TEW7</accession>
<name>A0A0S2TEW7_9GAMM</name>
<dbReference type="NCBIfam" id="TIGR03761">
    <property type="entry name" value="ICE_PFL4669"/>
    <property type="match status" value="1"/>
</dbReference>
<reference evidence="2" key="1">
    <citation type="submission" date="2015-10" db="EMBL/GenBank/DDBJ databases">
        <title>Description of Candidatus Tenderia electrophaga gen. nov, sp. nov., an Uncultivated Electroautotroph from a Biocathode Enrichment.</title>
        <authorList>
            <person name="Eddie B.J."/>
            <person name="Malanoski A.P."/>
            <person name="Wang Z."/>
            <person name="Hall R.J."/>
            <person name="Oh S.D."/>
            <person name="Heiner C."/>
            <person name="Lin B."/>
            <person name="Strycharz-Glaven S.M."/>
        </authorList>
    </citation>
    <scope>NUCLEOTIDE SEQUENCE [LARGE SCALE GENOMIC DNA]</scope>
    <source>
        <strain evidence="2">NRL1</strain>
    </source>
</reference>
<feature type="compositionally biased region" description="Acidic residues" evidence="1">
    <location>
        <begin position="255"/>
        <end position="270"/>
    </location>
</feature>
<dbReference type="STRING" id="1748243.Tel_11375"/>
<dbReference type="AlphaFoldDB" id="A0A0S2TEW7"/>
<feature type="region of interest" description="Disordered" evidence="1">
    <location>
        <begin position="1"/>
        <end position="23"/>
    </location>
</feature>
<sequence length="270" mass="30059">MNDELADTRSKPRALPDNADPVVDYTTAASRPGLLRGSASLDIQTRQAQRLVYGRRHTESKEHIIGLVRFGMNMKRIWSSAGRDDPYADWTLLQVEESLNSTRDYINTLRQETESLLKTAAIGVQINIAHSLQPVRVPLQFANAFGYMGAYLIADFDQLVCAILTGRHVGLIQRGNSDKALHNCARRVRHAFALSGLWKFTLVTRADMRNRTPIALKAREAMAIMGELPQEVLDGNQRARIAPEINSADSPLPDVAEDPEIDNPDDQESS</sequence>
<dbReference type="InterPro" id="IPR014996">
    <property type="entry name" value="AcaB"/>
</dbReference>
<feature type="compositionally biased region" description="Basic and acidic residues" evidence="1">
    <location>
        <begin position="1"/>
        <end position="10"/>
    </location>
</feature>
<evidence type="ECO:0000256" key="1">
    <source>
        <dbReference type="SAM" id="MobiDB-lite"/>
    </source>
</evidence>
<keyword evidence="3" id="KW-1185">Reference proteome</keyword>
<evidence type="ECO:0000313" key="3">
    <source>
        <dbReference type="Proteomes" id="UP000055136"/>
    </source>
</evidence>
<dbReference type="KEGG" id="tee:Tel_11375"/>
<evidence type="ECO:0008006" key="4">
    <source>
        <dbReference type="Google" id="ProtNLM"/>
    </source>
</evidence>
<feature type="region of interest" description="Disordered" evidence="1">
    <location>
        <begin position="239"/>
        <end position="270"/>
    </location>
</feature>
<dbReference type="Pfam" id="PF08900">
    <property type="entry name" value="AcaB"/>
    <property type="match status" value="1"/>
</dbReference>
<proteinExistence type="predicted"/>
<dbReference type="Proteomes" id="UP000055136">
    <property type="component" value="Chromosome"/>
</dbReference>
<organism evidence="2 3">
    <name type="scientific">Candidatus Tenderia electrophaga</name>
    <dbReference type="NCBI Taxonomy" id="1748243"/>
    <lineage>
        <taxon>Bacteria</taxon>
        <taxon>Pseudomonadati</taxon>
        <taxon>Pseudomonadota</taxon>
        <taxon>Gammaproteobacteria</taxon>
        <taxon>Candidatus Tenderiales</taxon>
        <taxon>Candidatus Tenderiaceae</taxon>
        <taxon>Candidatus Tenderia</taxon>
    </lineage>
</organism>
<gene>
    <name evidence="2" type="ORF">Tel_11375</name>
</gene>
<dbReference type="EMBL" id="CP013099">
    <property type="protein sequence ID" value="ALP53688.1"/>
    <property type="molecule type" value="Genomic_DNA"/>
</dbReference>
<protein>
    <recommendedName>
        <fullName evidence="4">Conjugal transfer protein</fullName>
    </recommendedName>
</protein>